<keyword evidence="1" id="KW-1133">Transmembrane helix</keyword>
<keyword evidence="1" id="KW-0472">Membrane</keyword>
<accession>X1CBH8</accession>
<comment type="caution">
    <text evidence="2">The sequence shown here is derived from an EMBL/GenBank/DDBJ whole genome shotgun (WGS) entry which is preliminary data.</text>
</comment>
<dbReference type="EMBL" id="BART01009840">
    <property type="protein sequence ID" value="GAG81656.1"/>
    <property type="molecule type" value="Genomic_DNA"/>
</dbReference>
<name>X1CBH8_9ZZZZ</name>
<keyword evidence="1" id="KW-0812">Transmembrane</keyword>
<sequence length="102" mass="12169">MEENEKSSVSEEKQAFSVKIKKYLKNLLDFSHYDTKTILYILLFIVLIIASLVLLYFIYFVDNTILFRFVVEFFVNPVYNLDNFSIFSFNVRPLLCTYQKIV</sequence>
<evidence type="ECO:0000256" key="1">
    <source>
        <dbReference type="SAM" id="Phobius"/>
    </source>
</evidence>
<evidence type="ECO:0000313" key="2">
    <source>
        <dbReference type="EMBL" id="GAG81656.1"/>
    </source>
</evidence>
<protein>
    <submittedName>
        <fullName evidence="2">Uncharacterized protein</fullName>
    </submittedName>
</protein>
<organism evidence="2">
    <name type="scientific">marine sediment metagenome</name>
    <dbReference type="NCBI Taxonomy" id="412755"/>
    <lineage>
        <taxon>unclassified sequences</taxon>
        <taxon>metagenomes</taxon>
        <taxon>ecological metagenomes</taxon>
    </lineage>
</organism>
<feature type="transmembrane region" description="Helical" evidence="1">
    <location>
        <begin position="38"/>
        <end position="59"/>
    </location>
</feature>
<reference evidence="2" key="1">
    <citation type="journal article" date="2014" name="Front. Microbiol.">
        <title>High frequency of phylogenetically diverse reductive dehalogenase-homologous genes in deep subseafloor sedimentary metagenomes.</title>
        <authorList>
            <person name="Kawai M."/>
            <person name="Futagami T."/>
            <person name="Toyoda A."/>
            <person name="Takaki Y."/>
            <person name="Nishi S."/>
            <person name="Hori S."/>
            <person name="Arai W."/>
            <person name="Tsubouchi T."/>
            <person name="Morono Y."/>
            <person name="Uchiyama I."/>
            <person name="Ito T."/>
            <person name="Fujiyama A."/>
            <person name="Inagaki F."/>
            <person name="Takami H."/>
        </authorList>
    </citation>
    <scope>NUCLEOTIDE SEQUENCE</scope>
    <source>
        <strain evidence="2">Expedition CK06-06</strain>
    </source>
</reference>
<proteinExistence type="predicted"/>
<gene>
    <name evidence="2" type="ORF">S01H4_21668</name>
</gene>
<dbReference type="AlphaFoldDB" id="X1CBH8"/>